<keyword evidence="3" id="KW-1185">Reference proteome</keyword>
<protein>
    <recommendedName>
        <fullName evidence="1">Mannose-1-phosphate guanyltransferase C-terminal domain-containing protein</fullName>
    </recommendedName>
</protein>
<reference evidence="2" key="1">
    <citation type="journal article" date="2023" name="Insect Mol. Biol.">
        <title>Genome sequencing provides insights into the evolution of gene families encoding plant cell wall-degrading enzymes in longhorned beetles.</title>
        <authorList>
            <person name="Shin N.R."/>
            <person name="Okamura Y."/>
            <person name="Kirsch R."/>
            <person name="Pauchet Y."/>
        </authorList>
    </citation>
    <scope>NUCLEOTIDE SEQUENCE</scope>
    <source>
        <strain evidence="2">AMC_N1</strain>
    </source>
</reference>
<dbReference type="InterPro" id="IPR011004">
    <property type="entry name" value="Trimer_LpxA-like_sf"/>
</dbReference>
<evidence type="ECO:0000313" key="3">
    <source>
        <dbReference type="Proteomes" id="UP001162162"/>
    </source>
</evidence>
<evidence type="ECO:0000313" key="2">
    <source>
        <dbReference type="EMBL" id="KAJ8935210.1"/>
    </source>
</evidence>
<dbReference type="EMBL" id="JAPWTK010000919">
    <property type="protein sequence ID" value="KAJ8935210.1"/>
    <property type="molecule type" value="Genomic_DNA"/>
</dbReference>
<feature type="non-terminal residue" evidence="2">
    <location>
        <position position="110"/>
    </location>
</feature>
<feature type="domain" description="Mannose-1-phosphate guanyltransferase C-terminal" evidence="1">
    <location>
        <begin position="2"/>
        <end position="96"/>
    </location>
</feature>
<dbReference type="Pfam" id="PF25087">
    <property type="entry name" value="GMPPB_C"/>
    <property type="match status" value="1"/>
</dbReference>
<evidence type="ECO:0000259" key="1">
    <source>
        <dbReference type="Pfam" id="PF25087"/>
    </source>
</evidence>
<dbReference type="AlphaFoldDB" id="A0AAV8X9E4"/>
<accession>A0AAV8X9E4</accession>
<sequence>MDATARVGLNCRIGPNVTIGPGACGPGRSTILGGVTVRSNSWLDGWIVGWRCCVGRWVRMGCTTGLGEDVTVKDEIYINGGKCCRTKTITASVPTPQDNHVVVSFGYFLG</sequence>
<proteinExistence type="predicted"/>
<dbReference type="InterPro" id="IPR056729">
    <property type="entry name" value="GMPPB_C"/>
</dbReference>
<dbReference type="Gene3D" id="2.160.10.10">
    <property type="entry name" value="Hexapeptide repeat proteins"/>
    <property type="match status" value="1"/>
</dbReference>
<name>A0AAV8X9E4_9CUCU</name>
<comment type="caution">
    <text evidence="2">The sequence shown here is derived from an EMBL/GenBank/DDBJ whole genome shotgun (WGS) entry which is preliminary data.</text>
</comment>
<dbReference type="Proteomes" id="UP001162162">
    <property type="component" value="Unassembled WGS sequence"/>
</dbReference>
<dbReference type="SUPFAM" id="SSF51161">
    <property type="entry name" value="Trimeric LpxA-like enzymes"/>
    <property type="match status" value="1"/>
</dbReference>
<dbReference type="InterPro" id="IPR050486">
    <property type="entry name" value="Mannose-1P_guanyltransferase"/>
</dbReference>
<gene>
    <name evidence="2" type="ORF">NQ318_017126</name>
</gene>
<dbReference type="PANTHER" id="PTHR22572">
    <property type="entry name" value="SUGAR-1-PHOSPHATE GUANYL TRANSFERASE"/>
    <property type="match status" value="1"/>
</dbReference>
<organism evidence="2 3">
    <name type="scientific">Aromia moschata</name>
    <dbReference type="NCBI Taxonomy" id="1265417"/>
    <lineage>
        <taxon>Eukaryota</taxon>
        <taxon>Metazoa</taxon>
        <taxon>Ecdysozoa</taxon>
        <taxon>Arthropoda</taxon>
        <taxon>Hexapoda</taxon>
        <taxon>Insecta</taxon>
        <taxon>Pterygota</taxon>
        <taxon>Neoptera</taxon>
        <taxon>Endopterygota</taxon>
        <taxon>Coleoptera</taxon>
        <taxon>Polyphaga</taxon>
        <taxon>Cucujiformia</taxon>
        <taxon>Chrysomeloidea</taxon>
        <taxon>Cerambycidae</taxon>
        <taxon>Cerambycinae</taxon>
        <taxon>Callichromatini</taxon>
        <taxon>Aromia</taxon>
    </lineage>
</organism>